<evidence type="ECO:0000256" key="1">
    <source>
        <dbReference type="SAM" id="MobiDB-lite"/>
    </source>
</evidence>
<gene>
    <name evidence="2" type="ORF">CDAR_28891</name>
</gene>
<feature type="region of interest" description="Disordered" evidence="1">
    <location>
        <begin position="47"/>
        <end position="85"/>
    </location>
</feature>
<reference evidence="2 3" key="1">
    <citation type="submission" date="2021-06" db="EMBL/GenBank/DDBJ databases">
        <title>Caerostris darwini draft genome.</title>
        <authorList>
            <person name="Kono N."/>
            <person name="Arakawa K."/>
        </authorList>
    </citation>
    <scope>NUCLEOTIDE SEQUENCE [LARGE SCALE GENOMIC DNA]</scope>
</reference>
<dbReference type="Proteomes" id="UP001054837">
    <property type="component" value="Unassembled WGS sequence"/>
</dbReference>
<comment type="caution">
    <text evidence="2">The sequence shown here is derived from an EMBL/GenBank/DDBJ whole genome shotgun (WGS) entry which is preliminary data.</text>
</comment>
<proteinExistence type="predicted"/>
<evidence type="ECO:0000313" key="3">
    <source>
        <dbReference type="Proteomes" id="UP001054837"/>
    </source>
</evidence>
<keyword evidence="3" id="KW-1185">Reference proteome</keyword>
<feature type="compositionally biased region" description="Polar residues" evidence="1">
    <location>
        <begin position="48"/>
        <end position="64"/>
    </location>
</feature>
<name>A0AAV4N826_9ARAC</name>
<organism evidence="2 3">
    <name type="scientific">Caerostris darwini</name>
    <dbReference type="NCBI Taxonomy" id="1538125"/>
    <lineage>
        <taxon>Eukaryota</taxon>
        <taxon>Metazoa</taxon>
        <taxon>Ecdysozoa</taxon>
        <taxon>Arthropoda</taxon>
        <taxon>Chelicerata</taxon>
        <taxon>Arachnida</taxon>
        <taxon>Araneae</taxon>
        <taxon>Araneomorphae</taxon>
        <taxon>Entelegynae</taxon>
        <taxon>Araneoidea</taxon>
        <taxon>Araneidae</taxon>
        <taxon>Caerostris</taxon>
    </lineage>
</organism>
<sequence>MSYAEITKKQLSQNRPVAKPTCSIDVMNNATITVIVCPPLELLKPVSPQRQQTNDSASSANLLSDPSLCDSAPSSVCHQKTPAKAKPIEQVHLPITIQMSIHKTRKFNSSGSKHLYKLDLKAEDFFTTKKITQTT</sequence>
<protein>
    <submittedName>
        <fullName evidence="2">Uncharacterized protein</fullName>
    </submittedName>
</protein>
<accession>A0AAV4N826</accession>
<dbReference type="AlphaFoldDB" id="A0AAV4N826"/>
<evidence type="ECO:0000313" key="2">
    <source>
        <dbReference type="EMBL" id="GIX80833.1"/>
    </source>
</evidence>
<dbReference type="EMBL" id="BPLQ01001326">
    <property type="protein sequence ID" value="GIX80833.1"/>
    <property type="molecule type" value="Genomic_DNA"/>
</dbReference>